<evidence type="ECO:0000313" key="22">
    <source>
        <dbReference type="Proteomes" id="UP000507470"/>
    </source>
</evidence>
<dbReference type="SUPFAM" id="SSF50677">
    <property type="entry name" value="ValRS/IleRS/LeuRS editing domain"/>
    <property type="match status" value="1"/>
</dbReference>
<dbReference type="PRINTS" id="PR00984">
    <property type="entry name" value="TRNASYNTHILE"/>
</dbReference>
<dbReference type="FunFam" id="1.10.730.10:FF:000004">
    <property type="entry name" value="Isoleucyl-tRNA synthetase, cytoplasmic"/>
    <property type="match status" value="1"/>
</dbReference>
<dbReference type="NCBIfam" id="TIGR00392">
    <property type="entry name" value="ileS"/>
    <property type="match status" value="1"/>
</dbReference>
<feature type="domain" description="Isoleucine--tRNA ligase cytoplasmic ubiquitin-like" evidence="20">
    <location>
        <begin position="1285"/>
        <end position="1352"/>
    </location>
</feature>
<dbReference type="Gene3D" id="3.40.50.620">
    <property type="entry name" value="HUPs"/>
    <property type="match status" value="2"/>
</dbReference>
<dbReference type="GO" id="GO:0005524">
    <property type="term" value="F:ATP binding"/>
    <property type="evidence" value="ECO:0007669"/>
    <property type="project" value="UniProtKB-KW"/>
</dbReference>
<keyword evidence="5" id="KW-0963">Cytoplasm</keyword>
<dbReference type="CDD" id="cd07961">
    <property type="entry name" value="Anticodon_Ia_Ile_ABEc"/>
    <property type="match status" value="1"/>
</dbReference>
<dbReference type="PANTHER" id="PTHR42780:SF1">
    <property type="entry name" value="ISOLEUCINE--TRNA LIGASE, CYTOPLASMIC"/>
    <property type="match status" value="1"/>
</dbReference>
<dbReference type="InterPro" id="IPR033709">
    <property type="entry name" value="Anticodon_Ile_ABEc"/>
</dbReference>
<dbReference type="Pfam" id="PF23567">
    <property type="entry name" value="Ubiquitin_IARS1"/>
    <property type="match status" value="2"/>
</dbReference>
<dbReference type="EMBL" id="CACVKT020001362">
    <property type="protein sequence ID" value="CAC5367491.1"/>
    <property type="molecule type" value="Genomic_DNA"/>
</dbReference>
<evidence type="ECO:0000259" key="18">
    <source>
        <dbReference type="Pfam" id="PF00133"/>
    </source>
</evidence>
<evidence type="ECO:0000256" key="6">
    <source>
        <dbReference type="ARBA" id="ARBA00022553"/>
    </source>
</evidence>
<keyword evidence="8 17" id="KW-0547">Nucleotide-binding</keyword>
<evidence type="ECO:0000256" key="14">
    <source>
        <dbReference type="ARBA" id="ARBA00048359"/>
    </source>
</evidence>
<dbReference type="FunFam" id="3.40.50.620:FF:000414">
    <property type="entry name" value="Isoleucine--tRNA ligase, cytoplasmic-like"/>
    <property type="match status" value="1"/>
</dbReference>
<keyword evidence="12 17" id="KW-0030">Aminoacyl-tRNA synthetase</keyword>
<dbReference type="EC" id="6.1.1.5" evidence="4"/>
<evidence type="ECO:0000256" key="9">
    <source>
        <dbReference type="ARBA" id="ARBA00022840"/>
    </source>
</evidence>
<dbReference type="InterPro" id="IPR057033">
    <property type="entry name" value="Ubiquitin_IARS1"/>
</dbReference>
<dbReference type="InterPro" id="IPR002301">
    <property type="entry name" value="Ile-tRNA-ligase"/>
</dbReference>
<evidence type="ECO:0000256" key="8">
    <source>
        <dbReference type="ARBA" id="ARBA00022741"/>
    </source>
</evidence>
<feature type="domain" description="Methionyl/Valyl/Leucyl/Isoleucyl-tRNA synthetase anticodon-binding" evidence="19">
    <location>
        <begin position="773"/>
        <end position="926"/>
    </location>
</feature>
<dbReference type="OrthoDB" id="1706657at2759"/>
<dbReference type="Pfam" id="PF19302">
    <property type="entry name" value="DUF5915"/>
    <property type="match status" value="1"/>
</dbReference>
<evidence type="ECO:0000259" key="19">
    <source>
        <dbReference type="Pfam" id="PF08264"/>
    </source>
</evidence>
<comment type="catalytic activity">
    <reaction evidence="14">
        <text>tRNA(Ile) + L-isoleucine + ATP = L-isoleucyl-tRNA(Ile) + AMP + diphosphate</text>
        <dbReference type="Rhea" id="RHEA:11060"/>
        <dbReference type="Rhea" id="RHEA-COMP:9666"/>
        <dbReference type="Rhea" id="RHEA-COMP:9695"/>
        <dbReference type="ChEBI" id="CHEBI:30616"/>
        <dbReference type="ChEBI" id="CHEBI:33019"/>
        <dbReference type="ChEBI" id="CHEBI:58045"/>
        <dbReference type="ChEBI" id="CHEBI:78442"/>
        <dbReference type="ChEBI" id="CHEBI:78528"/>
        <dbReference type="ChEBI" id="CHEBI:456215"/>
        <dbReference type="EC" id="6.1.1.5"/>
    </reaction>
</comment>
<organism evidence="21 22">
    <name type="scientific">Mytilus coruscus</name>
    <name type="common">Sea mussel</name>
    <dbReference type="NCBI Taxonomy" id="42192"/>
    <lineage>
        <taxon>Eukaryota</taxon>
        <taxon>Metazoa</taxon>
        <taxon>Spiralia</taxon>
        <taxon>Lophotrochozoa</taxon>
        <taxon>Mollusca</taxon>
        <taxon>Bivalvia</taxon>
        <taxon>Autobranchia</taxon>
        <taxon>Pteriomorphia</taxon>
        <taxon>Mytilida</taxon>
        <taxon>Mytiloidea</taxon>
        <taxon>Mytilidae</taxon>
        <taxon>Mytilinae</taxon>
        <taxon>Mytilus</taxon>
    </lineage>
</organism>
<dbReference type="InterPro" id="IPR009080">
    <property type="entry name" value="tRNAsynth_Ia_anticodon-bd"/>
</dbReference>
<comment type="subunit">
    <text evidence="15">Part of a multisubunit complex that groups tRNA ligases for Arg (RARS1), Asp (DARS1), Gln (QARS1), Ile (IARS1), Leu (LARS1), Lys (KARS1), Met (MARS1) the bifunctional ligase for Glu and Pro (EPRS1) and the auxiliary subunits AIMP1/p43, AIMP2/p38 and EEF1E1/p18.</text>
</comment>
<evidence type="ECO:0000256" key="3">
    <source>
        <dbReference type="ARBA" id="ARBA00005594"/>
    </source>
</evidence>
<evidence type="ECO:0000256" key="7">
    <source>
        <dbReference type="ARBA" id="ARBA00022598"/>
    </source>
</evidence>
<dbReference type="FunFam" id="3.90.740.10:FF:000044">
    <property type="entry name" value="Isoleucine--tRNA ligase"/>
    <property type="match status" value="1"/>
</dbReference>
<evidence type="ECO:0000313" key="21">
    <source>
        <dbReference type="EMBL" id="CAC5367491.1"/>
    </source>
</evidence>
<keyword evidence="7 17" id="KW-0436">Ligase</keyword>
<dbReference type="GO" id="GO:0004822">
    <property type="term" value="F:isoleucine-tRNA ligase activity"/>
    <property type="evidence" value="ECO:0007669"/>
    <property type="project" value="UniProtKB-EC"/>
</dbReference>
<keyword evidence="9 17" id="KW-0067">ATP-binding</keyword>
<evidence type="ECO:0000256" key="5">
    <source>
        <dbReference type="ARBA" id="ARBA00022490"/>
    </source>
</evidence>
<dbReference type="InterPro" id="IPR023586">
    <property type="entry name" value="Ile-tRNA-ligase_type2"/>
</dbReference>
<dbReference type="InterPro" id="IPR001412">
    <property type="entry name" value="aa-tRNA-synth_I_CS"/>
</dbReference>
<feature type="domain" description="Isoleucine--tRNA ligase cytoplasmic ubiquitin-like" evidence="20">
    <location>
        <begin position="1175"/>
        <end position="1260"/>
    </location>
</feature>
<accession>A0A6J8AHZ3</accession>
<dbReference type="Pfam" id="PF08264">
    <property type="entry name" value="Anticodon_1"/>
    <property type="match status" value="1"/>
</dbReference>
<keyword evidence="11" id="KW-0007">Acetylation</keyword>
<evidence type="ECO:0000256" key="1">
    <source>
        <dbReference type="ARBA" id="ARBA00003170"/>
    </source>
</evidence>
<dbReference type="GO" id="GO:0017101">
    <property type="term" value="C:aminoacyl-tRNA synthetase multienzyme complex"/>
    <property type="evidence" value="ECO:0007669"/>
    <property type="project" value="UniProtKB-ARBA"/>
</dbReference>
<dbReference type="GO" id="GO:0002161">
    <property type="term" value="F:aminoacyl-tRNA deacylase activity"/>
    <property type="evidence" value="ECO:0007669"/>
    <property type="project" value="InterPro"/>
</dbReference>
<evidence type="ECO:0000256" key="16">
    <source>
        <dbReference type="ARBA" id="ARBA00069879"/>
    </source>
</evidence>
<dbReference type="InterPro" id="IPR014729">
    <property type="entry name" value="Rossmann-like_a/b/a_fold"/>
</dbReference>
<evidence type="ECO:0000256" key="10">
    <source>
        <dbReference type="ARBA" id="ARBA00022917"/>
    </source>
</evidence>
<evidence type="ECO:0000256" key="2">
    <source>
        <dbReference type="ARBA" id="ARBA00004514"/>
    </source>
</evidence>
<sequence length="1353" mass="155013">MQPVEKLFLSGIQHQSASERLSSLELWKKIKFRYQSRISSEALHLNCFSYIISSIIIPVKTMFNKLLGLQSKGKPKKYRHSKTSLKPQRVNQRRKKVKAFWKEIDAFKTSLKQSKGKPKYTFYDGPPFATGLPHYGHILAGTIKDVMTRWAHQSGYHVERRFGWDCHGLPVEYEIDKTLDIKGPEDVAKMGIENYNNECRKIVMRYSKDWEYIVTRLGRWIDFENDYKTMYPWFMETVWWVFKELYNNGLVYRGSKVMPFSTACNTPLSNFESGQNYKDVIDPAVIVSFPLLDKPGVSAIAWTTTPWTLPSNVALCVNPDADYVQVKDKSTGKIYIMMEARLEALFKTPEEYTILERMKGKALEGLKYEPIFSYYKYMGEKMNAFRILNDGYVTSESGTGIVHQAPYFGEDDYKVCLKYGIITRDMPIICPVDASGKFMEEITDFKGLHVKDADKLIMKKLKDIGRLVHQGQIKHNYPFCWRSETPLIYKAVPSWFVRVEQCTEQLLENNSKIYWVPEFVKEKRFANWLKDARDWAISRNRYWGTPIPIWISDDGEEIVCVGSVQELKELTGVEVKDLHRETVDKLTIPSKLGKGNLKRTPEVFDCWFESGSMPYAQQHYPFEHKKDFDDTFPADFIAEGIDQTRGWFYTLLVLSTLLFGKPPFKNLIVNGLVLASDGQKMSKRKKNYPDPLTIVNKYGADALRLYLCNSPAVRADSLRFKEEGVERVLKDVFLPWYNAYRFFMQNVERLEREEGIKFVYSDSKTDKPTNVMDRWILSFTQSLLKFVKEEMGAYRLYTVMPKLVKFVDNLTNWYVRMNRKRLKGEGGADDCYIALETLYSVLFSMIRVMSPLIPFITEHMYQNLKHLLESDSAKDSRSIHFLMIPSPREALIDAKIERAVSTMQSVIELGRIVRERKTLPIKYPLKETVAISRDPTVVEDVKSLERYILEELNVRKVTTTTDKSKYGAHMEADVDFKVLGARLKGDVKKVVTAVKKLSSEQLEEFQQTGTMVVEGYTLEEEDLKIAYKFDSTKDITPDQYEAHSDKKVLVLMDVSPDQSMLDEGIAREVINRVQKLRKKAGLVPSDDITVFYQATGNLKNIITTFLDYIKTALKQPLSPYPVVSSMEKIIDESQKVKTDMLDLTIVKGHEGNDSGLVSGLETPRLEPAPVKNGVKPACSYINVELIGCGPQEGVSGNQGTILLENPKGCMISSVEQLKEQMKLLFGLRGRRVDIFTDNSLTKELSDTTKVSSLNGQTIYLVPYTGAVTGLCAPPSVSSPYCHFANVNDKQMGCVLLENPRGQKFSVEEIYEQVRKLYNKDGMKLSQSADKKIPLSSASVKDVFELHSTTLYLS</sequence>
<keyword evidence="10 17" id="KW-0648">Protein biosynthesis</keyword>
<dbReference type="SUPFAM" id="SSF52374">
    <property type="entry name" value="Nucleotidylyl transferase"/>
    <property type="match status" value="1"/>
</dbReference>
<reference evidence="21 22" key="1">
    <citation type="submission" date="2020-06" db="EMBL/GenBank/DDBJ databases">
        <authorList>
            <person name="Li R."/>
            <person name="Bekaert M."/>
        </authorList>
    </citation>
    <scope>NUCLEOTIDE SEQUENCE [LARGE SCALE GENOMIC DNA]</scope>
    <source>
        <strain evidence="22">wild</strain>
    </source>
</reference>
<evidence type="ECO:0000256" key="13">
    <source>
        <dbReference type="ARBA" id="ARBA00032665"/>
    </source>
</evidence>
<dbReference type="Pfam" id="PF00133">
    <property type="entry name" value="tRNA-synt_1"/>
    <property type="match status" value="1"/>
</dbReference>
<dbReference type="HAMAP" id="MF_02003">
    <property type="entry name" value="Ile_tRNA_synth_type2"/>
    <property type="match status" value="1"/>
</dbReference>
<comment type="subcellular location">
    <subcellularLocation>
        <location evidence="2">Cytoplasm</location>
        <location evidence="2">Cytosol</location>
    </subcellularLocation>
</comment>
<evidence type="ECO:0000256" key="15">
    <source>
        <dbReference type="ARBA" id="ARBA00063494"/>
    </source>
</evidence>
<dbReference type="GO" id="GO:0005829">
    <property type="term" value="C:cytosol"/>
    <property type="evidence" value="ECO:0007669"/>
    <property type="project" value="UniProtKB-SubCell"/>
</dbReference>
<gene>
    <name evidence="21" type="ORF">MCOR_7373</name>
</gene>
<comment type="function">
    <text evidence="1">Catalyzes the specific attachment of an amino acid to its cognate tRNA in a 2 step reaction: the amino acid (AA) is first activated by ATP to form AA-AMP and then transferred to the acceptor end of the tRNA.</text>
</comment>
<dbReference type="InterPro" id="IPR013155">
    <property type="entry name" value="M/V/L/I-tRNA-synth_anticd-bd"/>
</dbReference>
<dbReference type="InterPro" id="IPR009008">
    <property type="entry name" value="Val/Leu/Ile-tRNA-synth_edit"/>
</dbReference>
<dbReference type="GO" id="GO:0006428">
    <property type="term" value="P:isoleucyl-tRNA aminoacylation"/>
    <property type="evidence" value="ECO:0007669"/>
    <property type="project" value="InterPro"/>
</dbReference>
<dbReference type="SUPFAM" id="SSF47323">
    <property type="entry name" value="Anticodon-binding domain of a subclass of class I aminoacyl-tRNA synthetases"/>
    <property type="match status" value="1"/>
</dbReference>
<evidence type="ECO:0000256" key="4">
    <source>
        <dbReference type="ARBA" id="ARBA00013165"/>
    </source>
</evidence>
<dbReference type="PROSITE" id="PS00178">
    <property type="entry name" value="AA_TRNA_LIGASE_I"/>
    <property type="match status" value="1"/>
</dbReference>
<dbReference type="FunFam" id="3.40.50.620:FF:000050">
    <property type="entry name" value="Isoleucyl-tRNA synthetase,cytoplasmic"/>
    <property type="match status" value="1"/>
</dbReference>
<dbReference type="GO" id="GO:0000049">
    <property type="term" value="F:tRNA binding"/>
    <property type="evidence" value="ECO:0007669"/>
    <property type="project" value="InterPro"/>
</dbReference>
<evidence type="ECO:0000256" key="12">
    <source>
        <dbReference type="ARBA" id="ARBA00023146"/>
    </source>
</evidence>
<proteinExistence type="inferred from homology"/>
<dbReference type="PANTHER" id="PTHR42780">
    <property type="entry name" value="SOLEUCYL-TRNA SYNTHETASE"/>
    <property type="match status" value="1"/>
</dbReference>
<keyword evidence="22" id="KW-1185">Reference proteome</keyword>
<dbReference type="InterPro" id="IPR002300">
    <property type="entry name" value="aa-tRNA-synth_Ia"/>
</dbReference>
<feature type="domain" description="Aminoacyl-tRNA synthetase class Ia" evidence="18">
    <location>
        <begin position="98"/>
        <end position="716"/>
    </location>
</feature>
<dbReference type="Proteomes" id="UP000507470">
    <property type="component" value="Unassembled WGS sequence"/>
</dbReference>
<evidence type="ECO:0000256" key="17">
    <source>
        <dbReference type="RuleBase" id="RU363035"/>
    </source>
</evidence>
<comment type="similarity">
    <text evidence="3 17">Belongs to the class-I aminoacyl-tRNA synthetase family.</text>
</comment>
<evidence type="ECO:0000256" key="11">
    <source>
        <dbReference type="ARBA" id="ARBA00022990"/>
    </source>
</evidence>
<protein>
    <recommendedName>
        <fullName evidence="16">Isoleucine--tRNA ligase, cytoplasmic</fullName>
        <ecNumber evidence="4">6.1.1.5</ecNumber>
    </recommendedName>
    <alternativeName>
        <fullName evidence="13">Isoleucyl-tRNA synthetase</fullName>
    </alternativeName>
</protein>
<dbReference type="CDD" id="cd00818">
    <property type="entry name" value="IleRS_core"/>
    <property type="match status" value="1"/>
</dbReference>
<keyword evidence="6" id="KW-0597">Phosphoprotein</keyword>
<evidence type="ECO:0000259" key="20">
    <source>
        <dbReference type="Pfam" id="PF23567"/>
    </source>
</evidence>
<name>A0A6J8AHZ3_MYTCO</name>
<dbReference type="Gene3D" id="1.10.730.10">
    <property type="entry name" value="Isoleucyl-tRNA Synthetase, Domain 1"/>
    <property type="match status" value="1"/>
</dbReference>